<reference evidence="2 3" key="1">
    <citation type="submission" date="2018-05" db="EMBL/GenBank/DDBJ databases">
        <title>Genetic diversity of glacier-inhabiting Cryobacterium bacteria in China and description of Cryobacterium mengkeensis sp. nov. and Arthrobacter glacialis sp. nov.</title>
        <authorList>
            <person name="Liu Q."/>
            <person name="Xin Y.-H."/>
        </authorList>
    </citation>
    <scope>NUCLEOTIDE SEQUENCE [LARGE SCALE GENOMIC DNA]</scope>
    <source>
        <strain evidence="2 3">LI2</strain>
    </source>
</reference>
<protein>
    <submittedName>
        <fullName evidence="2">Uncharacterized protein</fullName>
    </submittedName>
</protein>
<organism evidence="2 3">
    <name type="scientific">Arthrobacter livingstonensis</name>
    <dbReference type="NCBI Taxonomy" id="670078"/>
    <lineage>
        <taxon>Bacteria</taxon>
        <taxon>Bacillati</taxon>
        <taxon>Actinomycetota</taxon>
        <taxon>Actinomycetes</taxon>
        <taxon>Micrococcales</taxon>
        <taxon>Micrococcaceae</taxon>
        <taxon>Arthrobacter</taxon>
    </lineage>
</organism>
<comment type="caution">
    <text evidence="2">The sequence shown here is derived from an EMBL/GenBank/DDBJ whole genome shotgun (WGS) entry which is preliminary data.</text>
</comment>
<dbReference type="EMBL" id="QJVD01000008">
    <property type="protein sequence ID" value="PYI67670.1"/>
    <property type="molecule type" value="Genomic_DNA"/>
</dbReference>
<dbReference type="AlphaFoldDB" id="A0A2V5LK93"/>
<gene>
    <name evidence="2" type="ORF">CVV68_09560</name>
</gene>
<feature type="region of interest" description="Disordered" evidence="1">
    <location>
        <begin position="28"/>
        <end position="56"/>
    </location>
</feature>
<keyword evidence="3" id="KW-1185">Reference proteome</keyword>
<evidence type="ECO:0000256" key="1">
    <source>
        <dbReference type="SAM" id="MobiDB-lite"/>
    </source>
</evidence>
<accession>A0A2V5LK93</accession>
<name>A0A2V5LK93_9MICC</name>
<dbReference type="Proteomes" id="UP000247832">
    <property type="component" value="Unassembled WGS sequence"/>
</dbReference>
<proteinExistence type="predicted"/>
<sequence length="56" mass="6246">MYLHPTTARVNCRPTHATICKNVCGSPSLHPAGPPLPGRQRRLLGAMDAKRRRKTR</sequence>
<evidence type="ECO:0000313" key="3">
    <source>
        <dbReference type="Proteomes" id="UP000247832"/>
    </source>
</evidence>
<evidence type="ECO:0000313" key="2">
    <source>
        <dbReference type="EMBL" id="PYI67670.1"/>
    </source>
</evidence>